<sequence length="390" mass="43365">MLSNSLSCTAVAWLLVFCVSLGNVLSGQPPEQQTYLEFLAVKIVWFDAFYWSLVIATSVHKLMSEQFTTPGGQSKLSFVRIAAKLVTPLLPFVLGVTFLSLGGGAGIACLPSSTRKFKADLYWTLVCCAFFVTAADVYTRHIFKTETVAGRERELKRLERQRSRKERVSGHRKTPTRAQYLHVYCQSLPFCVFSLLAAAYAHVVSSISMKTQWNLTAFAVASVALKLLFQEAMKGYLSRQRQIPANRSIAILVAVPTILVDTQLRTVLLCQDSLSSTLVSSILLAVVEIVLRMVKTLQVMHKVRRIESQGNSPPEIRSQIQHSIVKPSSHSSASRSRSSPMDRVVRVRKLLALHAAEVYSDMNAEYIAMGSLEELTMLPMPVMLSPPLRL</sequence>
<keyword evidence="2" id="KW-1133">Transmembrane helix</keyword>
<gene>
    <name evidence="4" type="ORF">V7S43_016580</name>
</gene>
<evidence type="ECO:0000313" key="4">
    <source>
        <dbReference type="EMBL" id="KAL3658447.1"/>
    </source>
</evidence>
<feature type="transmembrane region" description="Helical" evidence="2">
    <location>
        <begin position="121"/>
        <end position="138"/>
    </location>
</feature>
<accession>A0ABD3EXL0</accession>
<feature type="chain" id="PRO_5044841618" description="Transmembrane protein" evidence="3">
    <location>
        <begin position="27"/>
        <end position="390"/>
    </location>
</feature>
<feature type="transmembrane region" description="Helical" evidence="2">
    <location>
        <begin position="38"/>
        <end position="60"/>
    </location>
</feature>
<feature type="transmembrane region" description="Helical" evidence="2">
    <location>
        <begin position="249"/>
        <end position="268"/>
    </location>
</feature>
<feature type="compositionally biased region" description="Low complexity" evidence="1">
    <location>
        <begin position="328"/>
        <end position="339"/>
    </location>
</feature>
<keyword evidence="3" id="KW-0732">Signal</keyword>
<evidence type="ECO:0000256" key="3">
    <source>
        <dbReference type="SAM" id="SignalP"/>
    </source>
</evidence>
<reference evidence="4 5" key="1">
    <citation type="submission" date="2024-09" db="EMBL/GenBank/DDBJ databases">
        <title>Genome sequencing and assembly of Phytophthora oleae, isolate VK10A, causative agent of rot of olive drupes.</title>
        <authorList>
            <person name="Conti Taguali S."/>
            <person name="Riolo M."/>
            <person name="La Spada F."/>
            <person name="Cacciola S.O."/>
            <person name="Dionisio G."/>
        </authorList>
    </citation>
    <scope>NUCLEOTIDE SEQUENCE [LARGE SCALE GENOMIC DNA]</scope>
    <source>
        <strain evidence="4 5">VK10A</strain>
    </source>
</reference>
<organism evidence="4 5">
    <name type="scientific">Phytophthora oleae</name>
    <dbReference type="NCBI Taxonomy" id="2107226"/>
    <lineage>
        <taxon>Eukaryota</taxon>
        <taxon>Sar</taxon>
        <taxon>Stramenopiles</taxon>
        <taxon>Oomycota</taxon>
        <taxon>Peronosporomycetes</taxon>
        <taxon>Peronosporales</taxon>
        <taxon>Peronosporaceae</taxon>
        <taxon>Phytophthora</taxon>
    </lineage>
</organism>
<evidence type="ECO:0000256" key="2">
    <source>
        <dbReference type="SAM" id="Phobius"/>
    </source>
</evidence>
<comment type="caution">
    <text evidence="4">The sequence shown here is derived from an EMBL/GenBank/DDBJ whole genome shotgun (WGS) entry which is preliminary data.</text>
</comment>
<keyword evidence="2" id="KW-0472">Membrane</keyword>
<evidence type="ECO:0000256" key="1">
    <source>
        <dbReference type="SAM" id="MobiDB-lite"/>
    </source>
</evidence>
<dbReference type="Proteomes" id="UP001632037">
    <property type="component" value="Unassembled WGS sequence"/>
</dbReference>
<name>A0ABD3EXL0_9STRA</name>
<evidence type="ECO:0000313" key="5">
    <source>
        <dbReference type="Proteomes" id="UP001632037"/>
    </source>
</evidence>
<evidence type="ECO:0008006" key="6">
    <source>
        <dbReference type="Google" id="ProtNLM"/>
    </source>
</evidence>
<feature type="transmembrane region" description="Helical" evidence="2">
    <location>
        <begin position="274"/>
        <end position="294"/>
    </location>
</feature>
<protein>
    <recommendedName>
        <fullName evidence="6">Transmembrane protein</fullName>
    </recommendedName>
</protein>
<keyword evidence="2" id="KW-0812">Transmembrane</keyword>
<keyword evidence="5" id="KW-1185">Reference proteome</keyword>
<feature type="transmembrane region" description="Helical" evidence="2">
    <location>
        <begin position="81"/>
        <end position="101"/>
    </location>
</feature>
<feature type="compositionally biased region" description="Polar residues" evidence="1">
    <location>
        <begin position="308"/>
        <end position="322"/>
    </location>
</feature>
<feature type="transmembrane region" description="Helical" evidence="2">
    <location>
        <begin position="213"/>
        <end position="229"/>
    </location>
</feature>
<feature type="transmembrane region" description="Helical" evidence="2">
    <location>
        <begin position="181"/>
        <end position="201"/>
    </location>
</feature>
<dbReference type="AlphaFoldDB" id="A0ABD3EXL0"/>
<feature type="signal peptide" evidence="3">
    <location>
        <begin position="1"/>
        <end position="26"/>
    </location>
</feature>
<dbReference type="EMBL" id="JBIMZQ010000054">
    <property type="protein sequence ID" value="KAL3658447.1"/>
    <property type="molecule type" value="Genomic_DNA"/>
</dbReference>
<feature type="region of interest" description="Disordered" evidence="1">
    <location>
        <begin position="308"/>
        <end position="341"/>
    </location>
</feature>
<proteinExistence type="predicted"/>